<organism evidence="2 4">
    <name type="scientific">Jejuia pallidilutea</name>
    <dbReference type="NCBI Taxonomy" id="504487"/>
    <lineage>
        <taxon>Bacteria</taxon>
        <taxon>Pseudomonadati</taxon>
        <taxon>Bacteroidota</taxon>
        <taxon>Flavobacteriia</taxon>
        <taxon>Flavobacteriales</taxon>
        <taxon>Flavobacteriaceae</taxon>
        <taxon>Jejuia</taxon>
    </lineage>
</organism>
<dbReference type="InterPro" id="IPR017853">
    <property type="entry name" value="GH"/>
</dbReference>
<dbReference type="AlphaFoldDB" id="A0A090W824"/>
<dbReference type="InterPro" id="IPR055151">
    <property type="entry name" value="GH113"/>
</dbReference>
<proteinExistence type="predicted"/>
<dbReference type="Proteomes" id="UP000029641">
    <property type="component" value="Unassembled WGS sequence"/>
</dbReference>
<evidence type="ECO:0000313" key="1">
    <source>
        <dbReference type="EMBL" id="GAL68709.1"/>
    </source>
</evidence>
<name>A0A090W824_9FLAO</name>
<evidence type="ECO:0000313" key="2">
    <source>
        <dbReference type="EMBL" id="GAL73071.1"/>
    </source>
</evidence>
<dbReference type="SUPFAM" id="SSF51445">
    <property type="entry name" value="(Trans)glycosidases"/>
    <property type="match status" value="1"/>
</dbReference>
<dbReference type="STRING" id="504487.JCM19538_61"/>
<protein>
    <recommendedName>
        <fullName evidence="5">Glycoside hydrolase family 5 domain-containing protein</fullName>
    </recommendedName>
</protein>
<dbReference type="Pfam" id="PF22612">
    <property type="entry name" value="GH113"/>
    <property type="match status" value="1"/>
</dbReference>
<sequence length="259" mass="30085">MKVIIPKIINSGITNIMLKPLTSFGDIGVNNSGFWGDFYVDTEEKWKEVESAYTDLFYEFANLSNEFPEVKLLSVGNELKEFTTRRPEFFKVLILKIKADFPDLQLTYAANWNEYQSVSFWDDLDFIGVNPYFPLINKETPTVDEVKQALVPIKNDLTELSCSNQKPILFTEYGYRSIDFGAWEAWNLGDVTTSNHNFETQNNAYIAFYDVFWGEDWVAGGFFWEWKVLFNGEVNNPNENGWTINDKPVEEIIRDQYKG</sequence>
<dbReference type="eggNOG" id="COG2357">
    <property type="taxonomic scope" value="Bacteria"/>
</dbReference>
<reference evidence="3 4" key="1">
    <citation type="journal article" date="2014" name="Genome Announc.">
        <title>Draft Genome Sequence of Marine Flavobacterium Jejuia pallidilutea Strain 11shimoA1 and Pigmentation Mutants.</title>
        <authorList>
            <person name="Takatani N."/>
            <person name="Nakanishi M."/>
            <person name="Meirelles P."/>
            <person name="Mino S."/>
            <person name="Suda W."/>
            <person name="Oshima K."/>
            <person name="Hattori M."/>
            <person name="Ohkuma M."/>
            <person name="Hosokawa M."/>
            <person name="Miyashita K."/>
            <person name="Thompson F.L."/>
            <person name="Niwa A."/>
            <person name="Sawabe T."/>
            <person name="Sawabe T."/>
        </authorList>
    </citation>
    <scope>NUCLEOTIDE SEQUENCE [LARGE SCALE GENOMIC DNA]</scope>
    <source>
        <strain evidence="1 3">JCM 19301</strain>
        <strain evidence="2">JCM 19302</strain>
        <strain evidence="4">JCM19302</strain>
    </source>
</reference>
<dbReference type="CDD" id="cd19608">
    <property type="entry name" value="GH113_mannanase-like"/>
    <property type="match status" value="1"/>
</dbReference>
<evidence type="ECO:0008006" key="5">
    <source>
        <dbReference type="Google" id="ProtNLM"/>
    </source>
</evidence>
<evidence type="ECO:0000313" key="3">
    <source>
        <dbReference type="Proteomes" id="UP000029641"/>
    </source>
</evidence>
<evidence type="ECO:0000313" key="4">
    <source>
        <dbReference type="Proteomes" id="UP000029646"/>
    </source>
</evidence>
<accession>A0A090W824</accession>
<gene>
    <name evidence="1" type="ORF">JCM19301_1079</name>
    <name evidence="2" type="ORF">JCM19302_250</name>
</gene>
<dbReference type="Gene3D" id="3.20.20.80">
    <property type="entry name" value="Glycosidases"/>
    <property type="match status" value="1"/>
</dbReference>
<dbReference type="EMBL" id="BBNR01000024">
    <property type="protein sequence ID" value="GAL68709.1"/>
    <property type="molecule type" value="Genomic_DNA"/>
</dbReference>
<dbReference type="EMBL" id="BBNS01000038">
    <property type="protein sequence ID" value="GAL73071.1"/>
    <property type="molecule type" value="Genomic_DNA"/>
</dbReference>
<comment type="caution">
    <text evidence="2">The sequence shown here is derived from an EMBL/GenBank/DDBJ whole genome shotgun (WGS) entry which is preliminary data.</text>
</comment>
<dbReference type="Proteomes" id="UP000029646">
    <property type="component" value="Unassembled WGS sequence"/>
</dbReference>